<dbReference type="Pfam" id="PF00027">
    <property type="entry name" value="cNMP_binding"/>
    <property type="match status" value="1"/>
</dbReference>
<evidence type="ECO:0008006" key="7">
    <source>
        <dbReference type="Google" id="ProtNLM"/>
    </source>
</evidence>
<keyword evidence="2" id="KW-0238">DNA-binding</keyword>
<dbReference type="SUPFAM" id="SSF46785">
    <property type="entry name" value="Winged helix' DNA-binding domain"/>
    <property type="match status" value="1"/>
</dbReference>
<name>A0A0E2E473_TREDN</name>
<dbReference type="SUPFAM" id="SSF51206">
    <property type="entry name" value="cAMP-binding domain-like"/>
    <property type="match status" value="1"/>
</dbReference>
<gene>
    <name evidence="6" type="ORF">HMPREF9726_01898</name>
</gene>
<dbReference type="PATRIC" id="fig|999432.5.peg.1970"/>
<sequence length="216" mass="24493">MNPIFKNIPAQEAEKYLKNTKAKTLNYKKDAFIFFEGDTPAFFFVLKSGIVQIEKNTADGKRLIVNRFENPGTVFAEVYALLDSAIYDYSCRVISDAEILCLPIEGVFGAGAYSETHFKVLKNLLNILAHKAYFLNQKLLIFSSFSLRQKIALYLLQQAEGSSKVELNLNREAMAEYLAVPRPSLSRELMSMQKDGLLKIEKDTIIVNLDKLEDFS</sequence>
<keyword evidence="1" id="KW-0805">Transcription regulation</keyword>
<dbReference type="GeneID" id="2740525"/>
<dbReference type="RefSeq" id="WP_002665989.1">
    <property type="nucleotide sequence ID" value="NZ_CM001795.1"/>
</dbReference>
<dbReference type="PROSITE" id="PS51063">
    <property type="entry name" value="HTH_CRP_2"/>
    <property type="match status" value="1"/>
</dbReference>
<evidence type="ECO:0000259" key="4">
    <source>
        <dbReference type="PROSITE" id="PS50042"/>
    </source>
</evidence>
<dbReference type="Pfam" id="PF13545">
    <property type="entry name" value="HTH_Crp_2"/>
    <property type="match status" value="1"/>
</dbReference>
<dbReference type="GO" id="GO:0005829">
    <property type="term" value="C:cytosol"/>
    <property type="evidence" value="ECO:0007669"/>
    <property type="project" value="TreeGrafter"/>
</dbReference>
<proteinExistence type="predicted"/>
<dbReference type="Proteomes" id="UP000011705">
    <property type="component" value="Chromosome"/>
</dbReference>
<comment type="caution">
    <text evidence="6">The sequence shown here is derived from an EMBL/GenBank/DDBJ whole genome shotgun (WGS) entry which is preliminary data.</text>
</comment>
<evidence type="ECO:0000259" key="5">
    <source>
        <dbReference type="PROSITE" id="PS51063"/>
    </source>
</evidence>
<reference evidence="6" key="1">
    <citation type="submission" date="2012-01" db="EMBL/GenBank/DDBJ databases">
        <title>The Genome Sequence of Treponema denticola H-22.</title>
        <authorList>
            <consortium name="The Broad Institute Genome Sequencing Platform"/>
            <person name="Earl A."/>
            <person name="Ward D."/>
            <person name="Feldgarden M."/>
            <person name="Gevers D."/>
            <person name="Blanton J.M."/>
            <person name="Fenno C.J."/>
            <person name="Baranova O.V."/>
            <person name="Mathney J."/>
            <person name="Dewhirst F.E."/>
            <person name="Izard J."/>
            <person name="Young S.K."/>
            <person name="Zeng Q."/>
            <person name="Gargeya S."/>
            <person name="Fitzgerald M."/>
            <person name="Haas B."/>
            <person name="Abouelleil A."/>
            <person name="Alvarado L."/>
            <person name="Arachchi H.M."/>
            <person name="Berlin A."/>
            <person name="Chapman S.B."/>
            <person name="Gearin G."/>
            <person name="Goldberg J."/>
            <person name="Griggs A."/>
            <person name="Gujja S."/>
            <person name="Hansen M."/>
            <person name="Heiman D."/>
            <person name="Howarth C."/>
            <person name="Larimer J."/>
            <person name="Lui A."/>
            <person name="MacDonald P.J.P."/>
            <person name="McCowen C."/>
            <person name="Montmayeur A."/>
            <person name="Murphy C."/>
            <person name="Neiman D."/>
            <person name="Pearson M."/>
            <person name="Priest M."/>
            <person name="Roberts A."/>
            <person name="Saif S."/>
            <person name="Shea T."/>
            <person name="Sisk P."/>
            <person name="Stolte C."/>
            <person name="Sykes S."/>
            <person name="Wortman J."/>
            <person name="Nusbaum C."/>
            <person name="Birren B."/>
        </authorList>
    </citation>
    <scope>NUCLEOTIDE SEQUENCE [LARGE SCALE GENOMIC DNA]</scope>
    <source>
        <strain evidence="6">H-22</strain>
    </source>
</reference>
<evidence type="ECO:0000256" key="2">
    <source>
        <dbReference type="ARBA" id="ARBA00023125"/>
    </source>
</evidence>
<dbReference type="AlphaFoldDB" id="A0A0E2E473"/>
<dbReference type="PANTHER" id="PTHR24567">
    <property type="entry name" value="CRP FAMILY TRANSCRIPTIONAL REGULATORY PROTEIN"/>
    <property type="match status" value="1"/>
</dbReference>
<dbReference type="HOGENOM" id="CLU_075053_4_1_12"/>
<dbReference type="InterPro" id="IPR050397">
    <property type="entry name" value="Env_Response_Regulators"/>
</dbReference>
<accession>A0A0E2E473</accession>
<dbReference type="InterPro" id="IPR000595">
    <property type="entry name" value="cNMP-bd_dom"/>
</dbReference>
<keyword evidence="3" id="KW-0804">Transcription</keyword>
<organism evidence="6">
    <name type="scientific">Treponema denticola H-22</name>
    <dbReference type="NCBI Taxonomy" id="999432"/>
    <lineage>
        <taxon>Bacteria</taxon>
        <taxon>Pseudomonadati</taxon>
        <taxon>Spirochaetota</taxon>
        <taxon>Spirochaetia</taxon>
        <taxon>Spirochaetales</taxon>
        <taxon>Treponemataceae</taxon>
        <taxon>Treponema</taxon>
    </lineage>
</organism>
<evidence type="ECO:0000313" key="6">
    <source>
        <dbReference type="EMBL" id="EMB31518.1"/>
    </source>
</evidence>
<evidence type="ECO:0000256" key="3">
    <source>
        <dbReference type="ARBA" id="ARBA00023163"/>
    </source>
</evidence>
<dbReference type="InterPro" id="IPR036390">
    <property type="entry name" value="WH_DNA-bd_sf"/>
</dbReference>
<dbReference type="GO" id="GO:0003677">
    <property type="term" value="F:DNA binding"/>
    <property type="evidence" value="ECO:0007669"/>
    <property type="project" value="UniProtKB-KW"/>
</dbReference>
<dbReference type="PANTHER" id="PTHR24567:SF58">
    <property type="entry name" value="CYCLIC AMP-BINDING REGULATORY PROTEIN"/>
    <property type="match status" value="1"/>
</dbReference>
<dbReference type="InterPro" id="IPR018490">
    <property type="entry name" value="cNMP-bd_dom_sf"/>
</dbReference>
<dbReference type="CDD" id="cd00038">
    <property type="entry name" value="CAP_ED"/>
    <property type="match status" value="1"/>
</dbReference>
<dbReference type="GO" id="GO:0003700">
    <property type="term" value="F:DNA-binding transcription factor activity"/>
    <property type="evidence" value="ECO:0007669"/>
    <property type="project" value="TreeGrafter"/>
</dbReference>
<dbReference type="PROSITE" id="PS50042">
    <property type="entry name" value="CNMP_BINDING_3"/>
    <property type="match status" value="1"/>
</dbReference>
<dbReference type="InterPro" id="IPR012318">
    <property type="entry name" value="HTH_CRP"/>
</dbReference>
<dbReference type="InterPro" id="IPR014710">
    <property type="entry name" value="RmlC-like_jellyroll"/>
</dbReference>
<protein>
    <recommendedName>
        <fullName evidence="7">Cyclic nucleotide-binding domain-containing protein</fullName>
    </recommendedName>
</protein>
<dbReference type="Gene3D" id="2.60.120.10">
    <property type="entry name" value="Jelly Rolls"/>
    <property type="match status" value="1"/>
</dbReference>
<evidence type="ECO:0000256" key="1">
    <source>
        <dbReference type="ARBA" id="ARBA00023015"/>
    </source>
</evidence>
<feature type="domain" description="HTH crp-type" evidence="5">
    <location>
        <begin position="145"/>
        <end position="210"/>
    </location>
</feature>
<dbReference type="EMBL" id="AGDV01000020">
    <property type="protein sequence ID" value="EMB31518.1"/>
    <property type="molecule type" value="Genomic_DNA"/>
</dbReference>
<feature type="domain" description="Cyclic nucleotide-binding" evidence="4">
    <location>
        <begin position="4"/>
        <end position="84"/>
    </location>
</feature>